<dbReference type="AlphaFoldDB" id="A0A7X5TPA6"/>
<evidence type="ECO:0000256" key="9">
    <source>
        <dbReference type="ARBA" id="ARBA00023277"/>
    </source>
</evidence>
<keyword evidence="8 10" id="KW-0413">Isomerase</keyword>
<feature type="domain" description="NAD-dependent epimerase/dehydratase" evidence="11">
    <location>
        <begin position="4"/>
        <end position="252"/>
    </location>
</feature>
<evidence type="ECO:0000256" key="3">
    <source>
        <dbReference type="ARBA" id="ARBA00004947"/>
    </source>
</evidence>
<organism evidence="12 13">
    <name type="scientific">Luteibacter yeojuensis</name>
    <dbReference type="NCBI Taxonomy" id="345309"/>
    <lineage>
        <taxon>Bacteria</taxon>
        <taxon>Pseudomonadati</taxon>
        <taxon>Pseudomonadota</taxon>
        <taxon>Gammaproteobacteria</taxon>
        <taxon>Lysobacterales</taxon>
        <taxon>Rhodanobacteraceae</taxon>
        <taxon>Luteibacter</taxon>
    </lineage>
</organism>
<sequence>MNSVLVTGGAGYIGSHTVQQLVERGDRVVVIDNLSTGFREAVRGASFVEGNVGDIELVSRVLEAHRVDAVLHFAAHTVVPESVSDPLKYYGNNTGNTRNLLACCARAGIDKFIFSSTAAVYGSTEAGVADEDTPTRPINPYGTSKLMSETMLRDWCATGAMRHVILRYFNVAGCDPLGRIGHSTPQATLLIKVACEHAVGKRPSISIYGTDYDTPDGTGVRDFIHVEDLAAAHLRALDHLRAGGDCLTLNCGYGHGYSVREVVEAVARAAGHRLNVVELPRRPGDIPKLIARSDRLREALGWEPCYDDLDLIVRTALSWEHRLAGNSFRAASVA</sequence>
<evidence type="ECO:0000256" key="7">
    <source>
        <dbReference type="ARBA" id="ARBA00023027"/>
    </source>
</evidence>
<dbReference type="GO" id="GO:0003978">
    <property type="term" value="F:UDP-glucose 4-epimerase activity"/>
    <property type="evidence" value="ECO:0007669"/>
    <property type="project" value="UniProtKB-UniRule"/>
</dbReference>
<evidence type="ECO:0000256" key="1">
    <source>
        <dbReference type="ARBA" id="ARBA00000083"/>
    </source>
</evidence>
<dbReference type="RefSeq" id="WP_166698634.1">
    <property type="nucleotide sequence ID" value="NZ_JAAQTL010000001.1"/>
</dbReference>
<keyword evidence="7 10" id="KW-0520">NAD</keyword>
<evidence type="ECO:0000256" key="6">
    <source>
        <dbReference type="ARBA" id="ARBA00018569"/>
    </source>
</evidence>
<comment type="subunit">
    <text evidence="10">Homodimer.</text>
</comment>
<evidence type="ECO:0000313" key="13">
    <source>
        <dbReference type="Proteomes" id="UP000518878"/>
    </source>
</evidence>
<dbReference type="CDD" id="cd05247">
    <property type="entry name" value="UDP_G4E_1_SDR_e"/>
    <property type="match status" value="1"/>
</dbReference>
<reference evidence="12 13" key="1">
    <citation type="journal article" date="2006" name="Int. J. Syst. Evol. Microbiol.">
        <title>Dyella yeojuensis sp. nov., isolated from greenhouse soil in Korea.</title>
        <authorList>
            <person name="Kim B.Y."/>
            <person name="Weon H.Y."/>
            <person name="Lee K.H."/>
            <person name="Seok S.J."/>
            <person name="Kwon S.W."/>
            <person name="Go S.J."/>
            <person name="Stackebrandt E."/>
        </authorList>
    </citation>
    <scope>NUCLEOTIDE SEQUENCE [LARGE SCALE GENOMIC DNA]</scope>
    <source>
        <strain evidence="12 13">DSM 17673</strain>
    </source>
</reference>
<comment type="cofactor">
    <cofactor evidence="2 10">
        <name>NAD(+)</name>
        <dbReference type="ChEBI" id="CHEBI:57540"/>
    </cofactor>
</comment>
<dbReference type="PANTHER" id="PTHR43725:SF53">
    <property type="entry name" value="UDP-ARABINOSE 4-EPIMERASE 1"/>
    <property type="match status" value="1"/>
</dbReference>
<dbReference type="UniPathway" id="UPA00214"/>
<name>A0A7X5TPA6_9GAMM</name>
<gene>
    <name evidence="12" type="primary">galE</name>
    <name evidence="12" type="ORF">HBF32_05160</name>
</gene>
<proteinExistence type="inferred from homology"/>
<keyword evidence="9 10" id="KW-0119">Carbohydrate metabolism</keyword>
<accession>A0A7X5TPA6</accession>
<evidence type="ECO:0000313" key="12">
    <source>
        <dbReference type="EMBL" id="NID14855.1"/>
    </source>
</evidence>
<dbReference type="NCBIfam" id="TIGR01179">
    <property type="entry name" value="galE"/>
    <property type="match status" value="1"/>
</dbReference>
<comment type="caution">
    <text evidence="12">The sequence shown here is derived from an EMBL/GenBank/DDBJ whole genome shotgun (WGS) entry which is preliminary data.</text>
</comment>
<dbReference type="Proteomes" id="UP000518878">
    <property type="component" value="Unassembled WGS sequence"/>
</dbReference>
<evidence type="ECO:0000256" key="4">
    <source>
        <dbReference type="ARBA" id="ARBA00007637"/>
    </source>
</evidence>
<keyword evidence="13" id="KW-1185">Reference proteome</keyword>
<dbReference type="EC" id="5.1.3.2" evidence="5 10"/>
<dbReference type="InterPro" id="IPR001509">
    <property type="entry name" value="Epimerase_deHydtase"/>
</dbReference>
<evidence type="ECO:0000256" key="2">
    <source>
        <dbReference type="ARBA" id="ARBA00001911"/>
    </source>
</evidence>
<evidence type="ECO:0000256" key="5">
    <source>
        <dbReference type="ARBA" id="ARBA00013189"/>
    </source>
</evidence>
<protein>
    <recommendedName>
        <fullName evidence="6 10">UDP-glucose 4-epimerase</fullName>
        <ecNumber evidence="5 10">5.1.3.2</ecNumber>
    </recommendedName>
</protein>
<dbReference type="Gene3D" id="3.40.50.720">
    <property type="entry name" value="NAD(P)-binding Rossmann-like Domain"/>
    <property type="match status" value="1"/>
</dbReference>
<dbReference type="GO" id="GO:0033499">
    <property type="term" value="P:galactose catabolic process via UDP-galactose, Leloir pathway"/>
    <property type="evidence" value="ECO:0007669"/>
    <property type="project" value="TreeGrafter"/>
</dbReference>
<evidence type="ECO:0000256" key="8">
    <source>
        <dbReference type="ARBA" id="ARBA00023235"/>
    </source>
</evidence>
<dbReference type="Pfam" id="PF01370">
    <property type="entry name" value="Epimerase"/>
    <property type="match status" value="1"/>
</dbReference>
<evidence type="ECO:0000259" key="11">
    <source>
        <dbReference type="Pfam" id="PF01370"/>
    </source>
</evidence>
<comment type="catalytic activity">
    <reaction evidence="1 10">
        <text>UDP-alpha-D-glucose = UDP-alpha-D-galactose</text>
        <dbReference type="Rhea" id="RHEA:22168"/>
        <dbReference type="ChEBI" id="CHEBI:58885"/>
        <dbReference type="ChEBI" id="CHEBI:66914"/>
        <dbReference type="EC" id="5.1.3.2"/>
    </reaction>
</comment>
<dbReference type="InterPro" id="IPR036291">
    <property type="entry name" value="NAD(P)-bd_dom_sf"/>
</dbReference>
<dbReference type="SUPFAM" id="SSF51735">
    <property type="entry name" value="NAD(P)-binding Rossmann-fold domains"/>
    <property type="match status" value="1"/>
</dbReference>
<comment type="similarity">
    <text evidence="4 10">Belongs to the NAD(P)-dependent epimerase/dehydratase family.</text>
</comment>
<dbReference type="PANTHER" id="PTHR43725">
    <property type="entry name" value="UDP-GLUCOSE 4-EPIMERASE"/>
    <property type="match status" value="1"/>
</dbReference>
<dbReference type="EMBL" id="JAAQTL010000001">
    <property type="protein sequence ID" value="NID14855.1"/>
    <property type="molecule type" value="Genomic_DNA"/>
</dbReference>
<evidence type="ECO:0000256" key="10">
    <source>
        <dbReference type="RuleBase" id="RU366046"/>
    </source>
</evidence>
<dbReference type="Gene3D" id="3.90.25.10">
    <property type="entry name" value="UDP-galactose 4-epimerase, domain 1"/>
    <property type="match status" value="1"/>
</dbReference>
<comment type="pathway">
    <text evidence="3 10">Carbohydrate metabolism; galactose metabolism.</text>
</comment>
<dbReference type="InterPro" id="IPR005886">
    <property type="entry name" value="UDP_G4E"/>
</dbReference>